<evidence type="ECO:0000313" key="2">
    <source>
        <dbReference type="Proteomes" id="UP000308121"/>
    </source>
</evidence>
<dbReference type="InterPro" id="IPR050580">
    <property type="entry name" value="2H_phosphoesterase_YjcG-like"/>
</dbReference>
<dbReference type="Proteomes" id="UP000308121">
    <property type="component" value="Unassembled WGS sequence"/>
</dbReference>
<dbReference type="OrthoDB" id="358773at2"/>
<evidence type="ECO:0000313" key="1">
    <source>
        <dbReference type="EMBL" id="TKR26560.1"/>
    </source>
</evidence>
<dbReference type="EMBL" id="SZYE01000022">
    <property type="protein sequence ID" value="TKR26560.1"/>
    <property type="molecule type" value="Genomic_DNA"/>
</dbReference>
<organism evidence="1 2">
    <name type="scientific">Cellulomonas hominis</name>
    <dbReference type="NCBI Taxonomy" id="156981"/>
    <lineage>
        <taxon>Bacteria</taxon>
        <taxon>Bacillati</taxon>
        <taxon>Actinomycetota</taxon>
        <taxon>Actinomycetes</taxon>
        <taxon>Micrococcales</taxon>
        <taxon>Cellulomonadaceae</taxon>
        <taxon>Cellulomonas</taxon>
    </lineage>
</organism>
<gene>
    <name evidence="1" type="ORF">FA014_04885</name>
</gene>
<dbReference type="GO" id="GO:0016874">
    <property type="term" value="F:ligase activity"/>
    <property type="evidence" value="ECO:0007669"/>
    <property type="project" value="UniProtKB-KW"/>
</dbReference>
<comment type="caution">
    <text evidence="1">The sequence shown here is derived from an EMBL/GenBank/DDBJ whole genome shotgun (WGS) entry which is preliminary data.</text>
</comment>
<dbReference type="PANTHER" id="PTHR40037:SF1">
    <property type="entry name" value="PHOSPHOESTERASE SAOUHSC_00951-RELATED"/>
    <property type="match status" value="1"/>
</dbReference>
<dbReference type="RefSeq" id="WP_154728582.1">
    <property type="nucleotide sequence ID" value="NZ_SZYE01000022.1"/>
</dbReference>
<dbReference type="SUPFAM" id="SSF55144">
    <property type="entry name" value="LigT-like"/>
    <property type="match status" value="1"/>
</dbReference>
<protein>
    <submittedName>
        <fullName evidence="1">2'-5' RNA ligase family protein</fullName>
    </submittedName>
</protein>
<dbReference type="PANTHER" id="PTHR40037">
    <property type="entry name" value="PHOSPHOESTERASE YJCG-RELATED"/>
    <property type="match status" value="1"/>
</dbReference>
<name>A0A7Z8K1Q2_9CELL</name>
<reference evidence="1 2" key="1">
    <citation type="submission" date="2019-05" db="EMBL/GenBank/DDBJ databases">
        <title>Genome sequence of Cellulomonas hominis strain CS1.</title>
        <authorList>
            <person name="Belmont J."/>
            <person name="Maclea K.S."/>
        </authorList>
    </citation>
    <scope>NUCLEOTIDE SEQUENCE [LARGE SCALE GENOMIC DNA]</scope>
    <source>
        <strain evidence="1 2">CS1</strain>
    </source>
</reference>
<dbReference type="InterPro" id="IPR009097">
    <property type="entry name" value="Cyclic_Pdiesterase"/>
</dbReference>
<proteinExistence type="predicted"/>
<accession>A0A7Z8K1Q2</accession>
<keyword evidence="1" id="KW-0436">Ligase</keyword>
<dbReference type="Pfam" id="PF13563">
    <property type="entry name" value="2_5_RNA_ligase2"/>
    <property type="match status" value="1"/>
</dbReference>
<dbReference type="Gene3D" id="3.90.1140.10">
    <property type="entry name" value="Cyclic phosphodiesterase"/>
    <property type="match status" value="1"/>
</dbReference>
<dbReference type="AlphaFoldDB" id="A0A7Z8K1Q2"/>
<sequence length="179" mass="19390">MNPTGPFADELRIGVAVSVPEPYAAELQAARARVGDPAAHLIRPHITLLGPTVLPAAALRDAEEHLRAVAAQHAPFTVHLRGTATFRPVSPVVFVQVVEGIASCELLEVAIRSGVLDQELRFHYHPHVTIAHEVPDEALDRAFADMAGYEARFDVAEIHVYEHGDDGMWRTIGAFPLGG</sequence>